<protein>
    <submittedName>
        <fullName evidence="2">Anti-sigma 24 factor</fullName>
    </submittedName>
</protein>
<dbReference type="Proteomes" id="UP000238605">
    <property type="component" value="Unassembled WGS sequence"/>
</dbReference>
<dbReference type="OrthoDB" id="8561243at2"/>
<dbReference type="Pfam" id="PF03872">
    <property type="entry name" value="RseA_N"/>
    <property type="match status" value="1"/>
</dbReference>
<evidence type="ECO:0000313" key="2">
    <source>
        <dbReference type="EMBL" id="PPE68203.1"/>
    </source>
</evidence>
<dbReference type="GO" id="GO:0016989">
    <property type="term" value="F:sigma factor antagonist activity"/>
    <property type="evidence" value="ECO:0007669"/>
    <property type="project" value="InterPro"/>
</dbReference>
<proteinExistence type="predicted"/>
<keyword evidence="3" id="KW-1185">Reference proteome</keyword>
<evidence type="ECO:0000259" key="1">
    <source>
        <dbReference type="Pfam" id="PF03872"/>
    </source>
</evidence>
<dbReference type="Gene3D" id="1.10.10.880">
    <property type="entry name" value="Anti sigma-E protein RseA, N-terminal domain"/>
    <property type="match status" value="1"/>
</dbReference>
<dbReference type="EMBL" id="PSNX01000001">
    <property type="protein sequence ID" value="PPE68203.1"/>
    <property type="molecule type" value="Genomic_DNA"/>
</dbReference>
<dbReference type="AlphaFoldDB" id="A0A2S5SZJ8"/>
<name>A0A2S5SZJ8_9BURK</name>
<accession>A0A2S5SZJ8</accession>
<comment type="caution">
    <text evidence="2">The sequence shown here is derived from an EMBL/GenBank/DDBJ whole genome shotgun (WGS) entry which is preliminary data.</text>
</comment>
<sequence length="196" mass="20545">MSAILDGEATPSQFDEWLASQLDEPEERSRACEAWHVYHLIGDVMRSDDLARSSRSDDFVAGVRERLRAEPVVVAPAPVSPRAGAARRPWRTPLATAAGVVAVAGALIVLRLGDAGLEGAAPAATLAQQPAPEATLAAVPPSPATELRVVNGDQTLIRDARLDDYLAAHKQFGGGSALGSAPSMFLRNAAHEGPGR</sequence>
<dbReference type="CDD" id="cd16328">
    <property type="entry name" value="RseA_N"/>
    <property type="match status" value="1"/>
</dbReference>
<dbReference type="SUPFAM" id="SSF89069">
    <property type="entry name" value="N-terminal, cytoplasmic domain of anti-sigmaE factor RseA"/>
    <property type="match status" value="1"/>
</dbReference>
<evidence type="ECO:0000313" key="3">
    <source>
        <dbReference type="Proteomes" id="UP000238605"/>
    </source>
</evidence>
<reference evidence="2 3" key="1">
    <citation type="submission" date="2018-02" db="EMBL/GenBank/DDBJ databases">
        <title>Reclassifiation of [Polyangium] brachysporum DSM 7029 as Guopingzhaonella breviflexa gen. nov., sp. nov., a member of the family Comamonadaceae.</title>
        <authorList>
            <person name="Tang B."/>
        </authorList>
    </citation>
    <scope>NUCLEOTIDE SEQUENCE [LARGE SCALE GENOMIC DNA]</scope>
    <source>
        <strain evidence="2 3">BCRC 80649</strain>
    </source>
</reference>
<dbReference type="InterPro" id="IPR005572">
    <property type="entry name" value="Anti-sigma_E_RseA_N"/>
</dbReference>
<feature type="domain" description="Anti sigma-E protein RseA N-terminal" evidence="1">
    <location>
        <begin position="1"/>
        <end position="80"/>
    </location>
</feature>
<organism evidence="2 3">
    <name type="scientific">Caldimonas caldifontis</name>
    <dbReference type="NCBI Taxonomy" id="1452508"/>
    <lineage>
        <taxon>Bacteria</taxon>
        <taxon>Pseudomonadati</taxon>
        <taxon>Pseudomonadota</taxon>
        <taxon>Betaproteobacteria</taxon>
        <taxon>Burkholderiales</taxon>
        <taxon>Sphaerotilaceae</taxon>
        <taxon>Caldimonas</taxon>
    </lineage>
</organism>
<gene>
    <name evidence="2" type="ORF">C1704_00345</name>
</gene>
<dbReference type="InterPro" id="IPR036147">
    <property type="entry name" value="Anti-sigma_E_RseA_N_sf"/>
</dbReference>